<proteinExistence type="predicted"/>
<dbReference type="AlphaFoldDB" id="A0A8T0TBB7"/>
<comment type="caution">
    <text evidence="2">The sequence shown here is derived from an EMBL/GenBank/DDBJ whole genome shotgun (WGS) entry which is preliminary data.</text>
</comment>
<keyword evidence="3" id="KW-1185">Reference proteome</keyword>
<accession>A0A8T0TBB7</accession>
<sequence length="82" mass="9527">MPDAPRQSPPPTRGHSARLRPRRCRRARPVRTRPCPRPRHHPGHRKRRSTPTQSLPSQTRKNSSIPVGQGYLRECCYLDLEN</sequence>
<evidence type="ECO:0000313" key="2">
    <source>
        <dbReference type="EMBL" id="KAG2605379.1"/>
    </source>
</evidence>
<name>A0A8T0TBB7_PANVG</name>
<organism evidence="2 3">
    <name type="scientific">Panicum virgatum</name>
    <name type="common">Blackwell switchgrass</name>
    <dbReference type="NCBI Taxonomy" id="38727"/>
    <lineage>
        <taxon>Eukaryota</taxon>
        <taxon>Viridiplantae</taxon>
        <taxon>Streptophyta</taxon>
        <taxon>Embryophyta</taxon>
        <taxon>Tracheophyta</taxon>
        <taxon>Spermatophyta</taxon>
        <taxon>Magnoliopsida</taxon>
        <taxon>Liliopsida</taxon>
        <taxon>Poales</taxon>
        <taxon>Poaceae</taxon>
        <taxon>PACMAD clade</taxon>
        <taxon>Panicoideae</taxon>
        <taxon>Panicodae</taxon>
        <taxon>Paniceae</taxon>
        <taxon>Panicinae</taxon>
        <taxon>Panicum</taxon>
        <taxon>Panicum sect. Hiantes</taxon>
    </lineage>
</organism>
<dbReference type="Proteomes" id="UP000823388">
    <property type="component" value="Chromosome 4N"/>
</dbReference>
<feature type="compositionally biased region" description="Polar residues" evidence="1">
    <location>
        <begin position="50"/>
        <end position="66"/>
    </location>
</feature>
<feature type="region of interest" description="Disordered" evidence="1">
    <location>
        <begin position="1"/>
        <end position="68"/>
    </location>
</feature>
<reference evidence="2" key="1">
    <citation type="submission" date="2020-05" db="EMBL/GenBank/DDBJ databases">
        <title>WGS assembly of Panicum virgatum.</title>
        <authorList>
            <person name="Lovell J.T."/>
            <person name="Jenkins J."/>
            <person name="Shu S."/>
            <person name="Juenger T.E."/>
            <person name="Schmutz J."/>
        </authorList>
    </citation>
    <scope>NUCLEOTIDE SEQUENCE</scope>
    <source>
        <strain evidence="2">AP13</strain>
    </source>
</reference>
<evidence type="ECO:0000313" key="3">
    <source>
        <dbReference type="Proteomes" id="UP000823388"/>
    </source>
</evidence>
<feature type="compositionally biased region" description="Basic residues" evidence="1">
    <location>
        <begin position="15"/>
        <end position="49"/>
    </location>
</feature>
<evidence type="ECO:0000256" key="1">
    <source>
        <dbReference type="SAM" id="MobiDB-lite"/>
    </source>
</evidence>
<gene>
    <name evidence="2" type="ORF">PVAP13_4NG078519</name>
</gene>
<dbReference type="EMBL" id="CM029044">
    <property type="protein sequence ID" value="KAG2605379.1"/>
    <property type="molecule type" value="Genomic_DNA"/>
</dbReference>
<protein>
    <submittedName>
        <fullName evidence="2">Uncharacterized protein</fullName>
    </submittedName>
</protein>